<keyword evidence="4" id="KW-0539">Nucleus</keyword>
<dbReference type="SUPFAM" id="SSF52058">
    <property type="entry name" value="L domain-like"/>
    <property type="match status" value="1"/>
</dbReference>
<evidence type="ECO:0000256" key="1">
    <source>
        <dbReference type="ARBA" id="ARBA00004123"/>
    </source>
</evidence>
<evidence type="ECO:0000256" key="3">
    <source>
        <dbReference type="ARBA" id="ARBA00022737"/>
    </source>
</evidence>
<feature type="compositionally biased region" description="Acidic residues" evidence="6">
    <location>
        <begin position="38"/>
        <end position="61"/>
    </location>
</feature>
<dbReference type="OrthoDB" id="266138at2759"/>
<dbReference type="InterPro" id="IPR003591">
    <property type="entry name" value="Leu-rich_rpt_typical-subtyp"/>
</dbReference>
<dbReference type="AlphaFoldDB" id="A0A409WDE6"/>
<evidence type="ECO:0000256" key="5">
    <source>
        <dbReference type="ARBA" id="ARBA00023460"/>
    </source>
</evidence>
<proteinExistence type="inferred from homology"/>
<dbReference type="EMBL" id="NHYE01005155">
    <property type="protein sequence ID" value="PPQ76480.1"/>
    <property type="molecule type" value="Genomic_DNA"/>
</dbReference>
<dbReference type="STRING" id="231916.A0A409WDE6"/>
<comment type="subcellular location">
    <subcellularLocation>
        <location evidence="1">Nucleus</location>
    </subcellularLocation>
</comment>
<dbReference type="PROSITE" id="PS51450">
    <property type="entry name" value="LRR"/>
    <property type="match status" value="8"/>
</dbReference>
<sequence>MSTDTASTPVQENIDTPASQDKPKSNAVARVVLPTAEVDTDEEGPEEGEEEETDDGDFLADFPDDTEVRSLITSWRPYHEPFAPRQELELVHARIGSLTGLRLARFAEHLKKLCLRQNFISQLEPETFHQLTKLEELDLYDNKVKNLGEALDKLSSLNVLDLSFNLLRSVPERLEFLPSLHTIYFVQNKISKITGLTSCVNLRSLELGGNRIRKIENLDSLVNLEELWLGKNKISKLEGLQNLKKLKILSLQSNRITKIEGLEELKELEQLYLSHNGIERLEGLDKNLQLSTLDVGSNFIPAIENVSHLKNLEELWMNGNKIPDLTALESELKPLPNLTTLYLEANPCQTNDMTGYRRKIQIALPQLKQIDATYTRAAQT</sequence>
<evidence type="ECO:0000256" key="6">
    <source>
        <dbReference type="SAM" id="MobiDB-lite"/>
    </source>
</evidence>
<evidence type="ECO:0000256" key="2">
    <source>
        <dbReference type="ARBA" id="ARBA00022614"/>
    </source>
</evidence>
<dbReference type="InterPro" id="IPR032675">
    <property type="entry name" value="LRR_dom_sf"/>
</dbReference>
<dbReference type="FunFam" id="3.80.10.10:FF:000312">
    <property type="entry name" value="Protein phosphatases pp1 regulatory subunit, putative"/>
    <property type="match status" value="1"/>
</dbReference>
<reference evidence="7 8" key="1">
    <citation type="journal article" date="2018" name="Evol. Lett.">
        <title>Horizontal gene cluster transfer increased hallucinogenic mushroom diversity.</title>
        <authorList>
            <person name="Reynolds H.T."/>
            <person name="Vijayakumar V."/>
            <person name="Gluck-Thaler E."/>
            <person name="Korotkin H.B."/>
            <person name="Matheny P.B."/>
            <person name="Slot J.C."/>
        </authorList>
    </citation>
    <scope>NUCLEOTIDE SEQUENCE [LARGE SCALE GENOMIC DNA]</scope>
    <source>
        <strain evidence="7 8">SRW20</strain>
    </source>
</reference>
<gene>
    <name evidence="7" type="ORF">CVT26_012555</name>
</gene>
<dbReference type="PANTHER" id="PTHR45973">
    <property type="entry name" value="PROTEIN PHOSPHATASE 1 REGULATORY SUBUNIT SDS22-RELATED"/>
    <property type="match status" value="1"/>
</dbReference>
<feature type="region of interest" description="Disordered" evidence="6">
    <location>
        <begin position="1"/>
        <end position="61"/>
    </location>
</feature>
<keyword evidence="2" id="KW-0433">Leucine-rich repeat</keyword>
<evidence type="ECO:0000313" key="8">
    <source>
        <dbReference type="Proteomes" id="UP000284706"/>
    </source>
</evidence>
<name>A0A409WDE6_9AGAR</name>
<dbReference type="GO" id="GO:0005634">
    <property type="term" value="C:nucleus"/>
    <property type="evidence" value="ECO:0007669"/>
    <property type="project" value="UniProtKB-SubCell"/>
</dbReference>
<organism evidence="7 8">
    <name type="scientific">Gymnopilus dilepis</name>
    <dbReference type="NCBI Taxonomy" id="231916"/>
    <lineage>
        <taxon>Eukaryota</taxon>
        <taxon>Fungi</taxon>
        <taxon>Dikarya</taxon>
        <taxon>Basidiomycota</taxon>
        <taxon>Agaricomycotina</taxon>
        <taxon>Agaricomycetes</taxon>
        <taxon>Agaricomycetidae</taxon>
        <taxon>Agaricales</taxon>
        <taxon>Agaricineae</taxon>
        <taxon>Hymenogastraceae</taxon>
        <taxon>Gymnopilus</taxon>
    </lineage>
</organism>
<keyword evidence="8" id="KW-1185">Reference proteome</keyword>
<keyword evidence="3" id="KW-0677">Repeat</keyword>
<comment type="caution">
    <text evidence="7">The sequence shown here is derived from an EMBL/GenBank/DDBJ whole genome shotgun (WGS) entry which is preliminary data.</text>
</comment>
<accession>A0A409WDE6</accession>
<dbReference type="Pfam" id="PF14580">
    <property type="entry name" value="LRR_9"/>
    <property type="match status" value="1"/>
</dbReference>
<dbReference type="InParanoid" id="A0A409WDE6"/>
<evidence type="ECO:0000256" key="4">
    <source>
        <dbReference type="ARBA" id="ARBA00023242"/>
    </source>
</evidence>
<dbReference type="Pfam" id="PF13855">
    <property type="entry name" value="LRR_8"/>
    <property type="match status" value="1"/>
</dbReference>
<dbReference type="InterPro" id="IPR001611">
    <property type="entry name" value="Leu-rich_rpt"/>
</dbReference>
<protein>
    <recommendedName>
        <fullName evidence="9">Protein phosphatase 1 regulatory subunit 7</fullName>
    </recommendedName>
</protein>
<dbReference type="SMART" id="SM00369">
    <property type="entry name" value="LRR_TYP"/>
    <property type="match status" value="7"/>
</dbReference>
<feature type="compositionally biased region" description="Polar residues" evidence="6">
    <location>
        <begin position="1"/>
        <end position="19"/>
    </location>
</feature>
<dbReference type="SMART" id="SM00365">
    <property type="entry name" value="LRR_SD22"/>
    <property type="match status" value="10"/>
</dbReference>
<dbReference type="Proteomes" id="UP000284706">
    <property type="component" value="Unassembled WGS sequence"/>
</dbReference>
<evidence type="ECO:0000313" key="7">
    <source>
        <dbReference type="EMBL" id="PPQ76480.1"/>
    </source>
</evidence>
<dbReference type="PANTHER" id="PTHR45973:SF23">
    <property type="entry name" value="PROTEIN PHOSPHATASE 1 REGULATORY SUBUNIT 7"/>
    <property type="match status" value="1"/>
</dbReference>
<evidence type="ECO:0008006" key="9">
    <source>
        <dbReference type="Google" id="ProtNLM"/>
    </source>
</evidence>
<dbReference type="Gene3D" id="3.80.10.10">
    <property type="entry name" value="Ribonuclease Inhibitor"/>
    <property type="match status" value="2"/>
</dbReference>
<dbReference type="InterPro" id="IPR050576">
    <property type="entry name" value="Cilia_flagella_integrity"/>
</dbReference>
<comment type="similarity">
    <text evidence="5">Belongs to the SDS22 family.</text>
</comment>